<comment type="similarity">
    <text evidence="1">Belongs to the proteasome subunit p27 family.</text>
</comment>
<evidence type="ECO:0000313" key="8">
    <source>
        <dbReference type="RefSeq" id="XP_065667320.1"/>
    </source>
</evidence>
<keyword evidence="5" id="KW-0175">Coiled coil</keyword>
<keyword evidence="8" id="KW-0647">Proteasome</keyword>
<evidence type="ECO:0000256" key="3">
    <source>
        <dbReference type="ARBA" id="ARBA00023186"/>
    </source>
</evidence>
<proteinExistence type="inferred from homology"/>
<gene>
    <name evidence="8" type="primary">LOC101234866</name>
</gene>
<dbReference type="Pfam" id="PF18265">
    <property type="entry name" value="Nas2_N"/>
    <property type="match status" value="1"/>
</dbReference>
<dbReference type="Gene3D" id="2.30.42.10">
    <property type="match status" value="1"/>
</dbReference>
<dbReference type="InterPro" id="IPR036034">
    <property type="entry name" value="PDZ_sf"/>
</dbReference>
<dbReference type="RefSeq" id="XP_065667320.1">
    <property type="nucleotide sequence ID" value="XM_065811248.1"/>
</dbReference>
<dbReference type="GeneID" id="101234866"/>
<dbReference type="Gene3D" id="6.10.140.1710">
    <property type="match status" value="1"/>
</dbReference>
<evidence type="ECO:0000259" key="6">
    <source>
        <dbReference type="SMART" id="SM00228"/>
    </source>
</evidence>
<evidence type="ECO:0000256" key="1">
    <source>
        <dbReference type="ARBA" id="ARBA00005256"/>
    </source>
</evidence>
<evidence type="ECO:0000256" key="5">
    <source>
        <dbReference type="SAM" id="Coils"/>
    </source>
</evidence>
<dbReference type="InterPro" id="IPR035269">
    <property type="entry name" value="PSMD9"/>
</dbReference>
<dbReference type="InterPro" id="IPR040815">
    <property type="entry name" value="Nas2_N"/>
</dbReference>
<name>A0ABM4CZC3_HYDVU</name>
<evidence type="ECO:0000256" key="4">
    <source>
        <dbReference type="ARBA" id="ARBA00030007"/>
    </source>
</evidence>
<dbReference type="SUPFAM" id="SSF50156">
    <property type="entry name" value="PDZ domain-like"/>
    <property type="match status" value="1"/>
</dbReference>
<dbReference type="PANTHER" id="PTHR12651">
    <property type="entry name" value="26S PROTEASOME NON-ATPASE REGULATORY SUBUNIT 9"/>
    <property type="match status" value="1"/>
</dbReference>
<keyword evidence="3" id="KW-0143">Chaperone</keyword>
<organism evidence="7 8">
    <name type="scientific">Hydra vulgaris</name>
    <name type="common">Hydra</name>
    <name type="synonym">Hydra attenuata</name>
    <dbReference type="NCBI Taxonomy" id="6087"/>
    <lineage>
        <taxon>Eukaryota</taxon>
        <taxon>Metazoa</taxon>
        <taxon>Cnidaria</taxon>
        <taxon>Hydrozoa</taxon>
        <taxon>Hydroidolina</taxon>
        <taxon>Anthoathecata</taxon>
        <taxon>Aplanulata</taxon>
        <taxon>Hydridae</taxon>
        <taxon>Hydra</taxon>
    </lineage>
</organism>
<dbReference type="InterPro" id="IPR001478">
    <property type="entry name" value="PDZ"/>
</dbReference>
<protein>
    <recommendedName>
        <fullName evidence="2">26S proteasome non-ATPase regulatory subunit 9</fullName>
    </recommendedName>
    <alternativeName>
        <fullName evidence="4">26S proteasome regulatory subunit p27</fullName>
    </alternativeName>
</protein>
<keyword evidence="7" id="KW-1185">Reference proteome</keyword>
<dbReference type="Pfam" id="PF17820">
    <property type="entry name" value="PDZ_6"/>
    <property type="match status" value="1"/>
</dbReference>
<dbReference type="PANTHER" id="PTHR12651:SF1">
    <property type="entry name" value="26S PROTEASOME NON-ATPASE REGULATORY SUBUNIT 9"/>
    <property type="match status" value="1"/>
</dbReference>
<dbReference type="InterPro" id="IPR041489">
    <property type="entry name" value="PDZ_6"/>
</dbReference>
<feature type="domain" description="PDZ" evidence="6">
    <location>
        <begin position="76"/>
        <end position="165"/>
    </location>
</feature>
<dbReference type="GO" id="GO:0000502">
    <property type="term" value="C:proteasome complex"/>
    <property type="evidence" value="ECO:0007669"/>
    <property type="project" value="UniProtKB-KW"/>
</dbReference>
<feature type="coiled-coil region" evidence="5">
    <location>
        <begin position="54"/>
        <end position="85"/>
    </location>
</feature>
<accession>A0ABM4CZC3</accession>
<dbReference type="SMART" id="SM00228">
    <property type="entry name" value="PDZ"/>
    <property type="match status" value="1"/>
</dbReference>
<evidence type="ECO:0000313" key="7">
    <source>
        <dbReference type="Proteomes" id="UP001652625"/>
    </source>
</evidence>
<dbReference type="Proteomes" id="UP001652625">
    <property type="component" value="Chromosome 12"/>
</dbReference>
<sequence>MAGLSIEQLIAKKKDFETEIQFNCNILSKNGVGMSEDLIDSEGFPRADLDVGLIRNARVKIIYLRNDLKNLMEEIEGKLHEIHQNYRSNKDLMEEKLSTLKLHPFLVVNRVDEGSPAEVAGLKLNDLITQFGSITKTNFTGLQAIGALVENSEQKEIVVCIERNNTPIKLSLKPAVWSGKGLLGCNVLPVK</sequence>
<evidence type="ECO:0000256" key="2">
    <source>
        <dbReference type="ARBA" id="ARBA00014937"/>
    </source>
</evidence>
<reference evidence="8" key="1">
    <citation type="submission" date="2025-08" db="UniProtKB">
        <authorList>
            <consortium name="RefSeq"/>
        </authorList>
    </citation>
    <scope>IDENTIFICATION</scope>
</reference>